<evidence type="ECO:0000256" key="1">
    <source>
        <dbReference type="SAM" id="MobiDB-lite"/>
    </source>
</evidence>
<protein>
    <submittedName>
        <fullName evidence="2">Antitoxin</fullName>
    </submittedName>
</protein>
<dbReference type="EMBL" id="CP126969">
    <property type="protein sequence ID" value="WIM67760.1"/>
    <property type="molecule type" value="Genomic_DNA"/>
</dbReference>
<dbReference type="RefSeq" id="WP_284825085.1">
    <property type="nucleotide sequence ID" value="NZ_CP126969.1"/>
</dbReference>
<evidence type="ECO:0000313" key="2">
    <source>
        <dbReference type="EMBL" id="WIM67760.1"/>
    </source>
</evidence>
<name>A0ABY8VJK4_9CORY</name>
<organism evidence="2 3">
    <name type="scientific">Corynebacterium breve</name>
    <dbReference type="NCBI Taxonomy" id="3049799"/>
    <lineage>
        <taxon>Bacteria</taxon>
        <taxon>Bacillati</taxon>
        <taxon>Actinomycetota</taxon>
        <taxon>Actinomycetes</taxon>
        <taxon>Mycobacteriales</taxon>
        <taxon>Corynebacteriaceae</taxon>
        <taxon>Corynebacterium</taxon>
    </lineage>
</organism>
<accession>A0ABY8VJK4</accession>
<gene>
    <name evidence="2" type="ORF">QP027_11905</name>
</gene>
<proteinExistence type="predicted"/>
<reference evidence="2 3" key="1">
    <citation type="submission" date="2023-05" db="EMBL/GenBank/DDBJ databases">
        <title>Corynebacterium suedekumii sp. nov. and Corynebacterium breve sp. nov. isolated from raw cow's milk.</title>
        <authorList>
            <person name="Baer M.K."/>
            <person name="Mehl L."/>
            <person name="Hellmuth R."/>
            <person name="Marke G."/>
            <person name="Lipski A."/>
        </authorList>
    </citation>
    <scope>NUCLEOTIDE SEQUENCE [LARGE SCALE GENOMIC DNA]</scope>
    <source>
        <strain evidence="2 3">R4</strain>
    </source>
</reference>
<sequence length="93" mass="10402">MTLSKFFCWGRDFTANIDALLRDTGVPRVDPSDESLSSGERAHARIVAVLVDEWDALDSRQQRALVNVLKTSARASEDAENYSTRRFADGVQE</sequence>
<evidence type="ECO:0000313" key="3">
    <source>
        <dbReference type="Proteomes" id="UP001225598"/>
    </source>
</evidence>
<feature type="region of interest" description="Disordered" evidence="1">
    <location>
        <begin position="73"/>
        <end position="93"/>
    </location>
</feature>
<keyword evidence="3" id="KW-1185">Reference proteome</keyword>
<dbReference type="Proteomes" id="UP001225598">
    <property type="component" value="Chromosome"/>
</dbReference>